<reference evidence="1 2" key="1">
    <citation type="journal article" date="2012" name="Genome Biol.">
        <title>Sequencing three crocodilian genomes to illuminate the evolution of archosaurs and amniotes.</title>
        <authorList>
            <person name="St John J.A."/>
            <person name="Braun E.L."/>
            <person name="Isberg S.R."/>
            <person name="Miles L.G."/>
            <person name="Chong A.Y."/>
            <person name="Gongora J."/>
            <person name="Dalzell P."/>
            <person name="Moran C."/>
            <person name="Bed'hom B."/>
            <person name="Abzhanov A."/>
            <person name="Burgess S.C."/>
            <person name="Cooksey A.M."/>
            <person name="Castoe T.A."/>
            <person name="Crawford N.G."/>
            <person name="Densmore L.D."/>
            <person name="Drew J.C."/>
            <person name="Edwards S.V."/>
            <person name="Faircloth B.C."/>
            <person name="Fujita M.K."/>
            <person name="Greenwold M.J."/>
            <person name="Hoffmann F.G."/>
            <person name="Howard J.M."/>
            <person name="Iguchi T."/>
            <person name="Janes D.E."/>
            <person name="Khan S.Y."/>
            <person name="Kohno S."/>
            <person name="de Koning A.J."/>
            <person name="Lance S.L."/>
            <person name="McCarthy F.M."/>
            <person name="McCormack J.E."/>
            <person name="Merchant M.E."/>
            <person name="Peterson D.G."/>
            <person name="Pollock D.D."/>
            <person name="Pourmand N."/>
            <person name="Raney B.J."/>
            <person name="Roessler K.A."/>
            <person name="Sanford J.R."/>
            <person name="Sawyer R.H."/>
            <person name="Schmidt C.J."/>
            <person name="Triplett E.W."/>
            <person name="Tuberville T.D."/>
            <person name="Venegas-Anaya M."/>
            <person name="Howard J.T."/>
            <person name="Jarvis E.D."/>
            <person name="Guillette L.J.Jr."/>
            <person name="Glenn T.C."/>
            <person name="Green R.E."/>
            <person name="Ray D.A."/>
        </authorList>
    </citation>
    <scope>NUCLEOTIDE SEQUENCE [LARGE SCALE GENOMIC DNA]</scope>
    <source>
        <strain evidence="1">KSC_2009_1</strain>
    </source>
</reference>
<accession>A0A151NNF3</accession>
<keyword evidence="2" id="KW-1185">Reference proteome</keyword>
<proteinExistence type="predicted"/>
<comment type="caution">
    <text evidence="1">The sequence shown here is derived from an EMBL/GenBank/DDBJ whole genome shotgun (WGS) entry which is preliminary data.</text>
</comment>
<protein>
    <submittedName>
        <fullName evidence="1">Uncharacterized protein</fullName>
    </submittedName>
</protein>
<gene>
    <name evidence="1" type="ORF">Y1Q_0015625</name>
</gene>
<evidence type="ECO:0000313" key="2">
    <source>
        <dbReference type="Proteomes" id="UP000050525"/>
    </source>
</evidence>
<sequence length="145" mass="16760">MPFVRQVSCAHVSGDERVKAKSDQDLTLSFQQLSQILAQEIEYPCRLLAQKVHLGIAWKESGFTFHLGIGSKEEEDKIHKTDNGKENSMQHPSVTWKPHSVMEKIYQRWANHTKFKMFSSEKNATVSKTLEFPKLDWKSHENTCL</sequence>
<organism evidence="1 2">
    <name type="scientific">Alligator mississippiensis</name>
    <name type="common">American alligator</name>
    <dbReference type="NCBI Taxonomy" id="8496"/>
    <lineage>
        <taxon>Eukaryota</taxon>
        <taxon>Metazoa</taxon>
        <taxon>Chordata</taxon>
        <taxon>Craniata</taxon>
        <taxon>Vertebrata</taxon>
        <taxon>Euteleostomi</taxon>
        <taxon>Archelosauria</taxon>
        <taxon>Archosauria</taxon>
        <taxon>Crocodylia</taxon>
        <taxon>Alligatoridae</taxon>
        <taxon>Alligatorinae</taxon>
        <taxon>Alligator</taxon>
    </lineage>
</organism>
<name>A0A151NNF3_ALLMI</name>
<dbReference type="AlphaFoldDB" id="A0A151NNF3"/>
<dbReference type="EMBL" id="AKHW03002524">
    <property type="protein sequence ID" value="KYO38372.1"/>
    <property type="molecule type" value="Genomic_DNA"/>
</dbReference>
<evidence type="ECO:0000313" key="1">
    <source>
        <dbReference type="EMBL" id="KYO38372.1"/>
    </source>
</evidence>
<dbReference type="Proteomes" id="UP000050525">
    <property type="component" value="Unassembled WGS sequence"/>
</dbReference>